<reference evidence="2" key="1">
    <citation type="journal article" date="2023" name="Science">
        <title>Genome structures resolve the early diversification of teleost fishes.</title>
        <authorList>
            <person name="Parey E."/>
            <person name="Louis A."/>
            <person name="Montfort J."/>
            <person name="Bouchez O."/>
            <person name="Roques C."/>
            <person name="Iampietro C."/>
            <person name="Lluch J."/>
            <person name="Castinel A."/>
            <person name="Donnadieu C."/>
            <person name="Desvignes T."/>
            <person name="Floi Bucao C."/>
            <person name="Jouanno E."/>
            <person name="Wen M."/>
            <person name="Mejri S."/>
            <person name="Dirks R."/>
            <person name="Jansen H."/>
            <person name="Henkel C."/>
            <person name="Chen W.J."/>
            <person name="Zahm M."/>
            <person name="Cabau C."/>
            <person name="Klopp C."/>
            <person name="Thompson A.W."/>
            <person name="Robinson-Rechavi M."/>
            <person name="Braasch I."/>
            <person name="Lecointre G."/>
            <person name="Bobe J."/>
            <person name="Postlethwait J.H."/>
            <person name="Berthelot C."/>
            <person name="Roest Crollius H."/>
            <person name="Guiguen Y."/>
        </authorList>
    </citation>
    <scope>NUCLEOTIDE SEQUENCE</scope>
    <source>
        <strain evidence="2">NC1722</strain>
    </source>
</reference>
<evidence type="ECO:0000313" key="3">
    <source>
        <dbReference type="Proteomes" id="UP001221898"/>
    </source>
</evidence>
<evidence type="ECO:0000313" key="2">
    <source>
        <dbReference type="EMBL" id="KAJ8386996.1"/>
    </source>
</evidence>
<keyword evidence="3" id="KW-1185">Reference proteome</keyword>
<feature type="non-terminal residue" evidence="2">
    <location>
        <position position="108"/>
    </location>
</feature>
<feature type="region of interest" description="Disordered" evidence="1">
    <location>
        <begin position="28"/>
        <end position="108"/>
    </location>
</feature>
<organism evidence="2 3">
    <name type="scientific">Aldrovandia affinis</name>
    <dbReference type="NCBI Taxonomy" id="143900"/>
    <lineage>
        <taxon>Eukaryota</taxon>
        <taxon>Metazoa</taxon>
        <taxon>Chordata</taxon>
        <taxon>Craniata</taxon>
        <taxon>Vertebrata</taxon>
        <taxon>Euteleostomi</taxon>
        <taxon>Actinopterygii</taxon>
        <taxon>Neopterygii</taxon>
        <taxon>Teleostei</taxon>
        <taxon>Notacanthiformes</taxon>
        <taxon>Halosauridae</taxon>
        <taxon>Aldrovandia</taxon>
    </lineage>
</organism>
<gene>
    <name evidence="2" type="ORF">AAFF_G00161730</name>
</gene>
<accession>A0AAD7W7D5</accession>
<protein>
    <submittedName>
        <fullName evidence="2">Uncharacterized protein</fullName>
    </submittedName>
</protein>
<sequence length="108" mass="12577">MHSLLQDVFDKASAKWHILTYYIPASLLPRGEQGHTGDQLQQYGPHETRGVERKRRHDKDEEQAPMHSENLGLSSTSDRPAECSQQERRTVKRKRGCEKDEEQELIHQ</sequence>
<evidence type="ECO:0000256" key="1">
    <source>
        <dbReference type="SAM" id="MobiDB-lite"/>
    </source>
</evidence>
<feature type="compositionally biased region" description="Acidic residues" evidence="1">
    <location>
        <begin position="99"/>
        <end position="108"/>
    </location>
</feature>
<name>A0AAD7W7D5_9TELE</name>
<feature type="compositionally biased region" description="Basic and acidic residues" evidence="1">
    <location>
        <begin position="79"/>
        <end position="89"/>
    </location>
</feature>
<dbReference type="Proteomes" id="UP001221898">
    <property type="component" value="Unassembled WGS sequence"/>
</dbReference>
<dbReference type="EMBL" id="JAINUG010000219">
    <property type="protein sequence ID" value="KAJ8386996.1"/>
    <property type="molecule type" value="Genomic_DNA"/>
</dbReference>
<comment type="caution">
    <text evidence="2">The sequence shown here is derived from an EMBL/GenBank/DDBJ whole genome shotgun (WGS) entry which is preliminary data.</text>
</comment>
<proteinExistence type="predicted"/>
<dbReference type="AlphaFoldDB" id="A0AAD7W7D5"/>